<dbReference type="OrthoDB" id="1903104at2759"/>
<dbReference type="PROSITE" id="PS51543">
    <property type="entry name" value="FYRC"/>
    <property type="match status" value="1"/>
</dbReference>
<dbReference type="InterPro" id="IPR019786">
    <property type="entry name" value="Zinc_finger_PHD-type_CS"/>
</dbReference>
<dbReference type="InterPro" id="IPR001965">
    <property type="entry name" value="Znf_PHD"/>
</dbReference>
<dbReference type="PROSITE" id="PS50016">
    <property type="entry name" value="ZF_PHD_2"/>
    <property type="match status" value="2"/>
</dbReference>
<gene>
    <name evidence="15" type="ORF">Tsubulata_036083</name>
</gene>
<evidence type="ECO:0000256" key="6">
    <source>
        <dbReference type="ARBA" id="ARBA00023015"/>
    </source>
</evidence>
<evidence type="ECO:0000313" key="15">
    <source>
        <dbReference type="EMBL" id="KAJ4830704.1"/>
    </source>
</evidence>
<evidence type="ECO:0000256" key="11">
    <source>
        <dbReference type="PROSITE-ProRule" id="PRU00146"/>
    </source>
</evidence>
<dbReference type="InterPro" id="IPR036427">
    <property type="entry name" value="Bromodomain-like_sf"/>
</dbReference>
<dbReference type="Proteomes" id="UP001141552">
    <property type="component" value="Unassembled WGS sequence"/>
</dbReference>
<feature type="compositionally biased region" description="Pro residues" evidence="12">
    <location>
        <begin position="32"/>
        <end position="41"/>
    </location>
</feature>
<dbReference type="InterPro" id="IPR003889">
    <property type="entry name" value="FYrich_C"/>
</dbReference>
<evidence type="ECO:0000256" key="5">
    <source>
        <dbReference type="ARBA" id="ARBA00022833"/>
    </source>
</evidence>
<dbReference type="Pfam" id="PF02791">
    <property type="entry name" value="DDT"/>
    <property type="match status" value="1"/>
</dbReference>
<dbReference type="PROSITE" id="PS51542">
    <property type="entry name" value="FYRN"/>
    <property type="match status" value="1"/>
</dbReference>
<comment type="subcellular location">
    <subcellularLocation>
        <location evidence="1">Nucleus</location>
    </subcellularLocation>
</comment>
<dbReference type="PANTHER" id="PTHR47162:SF8">
    <property type="entry name" value="METHYL-CPG-BINDING DOMAIN-CONTAINING PROTEIN 9"/>
    <property type="match status" value="1"/>
</dbReference>
<dbReference type="PANTHER" id="PTHR47162">
    <property type="entry name" value="OS02G0192300 PROTEIN"/>
    <property type="match status" value="1"/>
</dbReference>
<feature type="compositionally biased region" description="Polar residues" evidence="12">
    <location>
        <begin position="2166"/>
        <end position="2181"/>
    </location>
</feature>
<dbReference type="Gene3D" id="1.20.920.10">
    <property type="entry name" value="Bromodomain-like"/>
    <property type="match status" value="1"/>
</dbReference>
<dbReference type="InterPro" id="IPR018501">
    <property type="entry name" value="DDT_dom"/>
</dbReference>
<feature type="domain" description="PHD-type" evidence="13">
    <location>
        <begin position="1259"/>
        <end position="1309"/>
    </location>
</feature>
<keyword evidence="8" id="KW-0238">DNA-binding</keyword>
<evidence type="ECO:0000256" key="7">
    <source>
        <dbReference type="ARBA" id="ARBA00023117"/>
    </source>
</evidence>
<dbReference type="InterPro" id="IPR011011">
    <property type="entry name" value="Znf_FYVE_PHD"/>
</dbReference>
<dbReference type="Gene3D" id="3.30.160.360">
    <property type="match status" value="1"/>
</dbReference>
<evidence type="ECO:0000256" key="3">
    <source>
        <dbReference type="ARBA" id="ARBA00022723"/>
    </source>
</evidence>
<dbReference type="Pfam" id="PF00628">
    <property type="entry name" value="PHD"/>
    <property type="match status" value="2"/>
</dbReference>
<dbReference type="Gene3D" id="3.30.890.10">
    <property type="entry name" value="Methyl-cpg-binding Protein 2, Chain A"/>
    <property type="match status" value="1"/>
</dbReference>
<dbReference type="CDD" id="cd15489">
    <property type="entry name" value="PHD_SF"/>
    <property type="match status" value="1"/>
</dbReference>
<keyword evidence="4 11" id="KW-0863">Zinc-finger</keyword>
<dbReference type="Pfam" id="PF15612">
    <property type="entry name" value="WHIM1"/>
    <property type="match status" value="1"/>
</dbReference>
<evidence type="ECO:0000256" key="10">
    <source>
        <dbReference type="ARBA" id="ARBA00023242"/>
    </source>
</evidence>
<comment type="caution">
    <text evidence="15">The sequence shown here is derived from an EMBL/GenBank/DDBJ whole genome shotgun (WGS) entry which is preliminary data.</text>
</comment>
<dbReference type="GO" id="GO:0048731">
    <property type="term" value="P:system development"/>
    <property type="evidence" value="ECO:0007669"/>
    <property type="project" value="UniProtKB-ARBA"/>
</dbReference>
<feature type="domain" description="PHD-type" evidence="13">
    <location>
        <begin position="77"/>
        <end position="128"/>
    </location>
</feature>
<evidence type="ECO:0008006" key="17">
    <source>
        <dbReference type="Google" id="ProtNLM"/>
    </source>
</evidence>
<dbReference type="CDD" id="cd15519">
    <property type="entry name" value="PHD1_Lid2p_like"/>
    <property type="match status" value="1"/>
</dbReference>
<keyword evidence="7" id="KW-0103">Bromodomain</keyword>
<keyword evidence="5" id="KW-0862">Zinc</keyword>
<dbReference type="SUPFAM" id="SSF57903">
    <property type="entry name" value="FYVE/PHD zinc finger"/>
    <property type="match status" value="2"/>
</dbReference>
<feature type="region of interest" description="Disordered" evidence="12">
    <location>
        <begin position="2166"/>
        <end position="2209"/>
    </location>
</feature>
<feature type="region of interest" description="Disordered" evidence="12">
    <location>
        <begin position="1"/>
        <end position="50"/>
    </location>
</feature>
<reference evidence="15" key="1">
    <citation type="submission" date="2022-02" db="EMBL/GenBank/DDBJ databases">
        <authorList>
            <person name="Henning P.M."/>
            <person name="McCubbin A.G."/>
            <person name="Shore J.S."/>
        </authorList>
    </citation>
    <scope>NUCLEOTIDE SEQUENCE</scope>
    <source>
        <strain evidence="15">F60SS</strain>
        <tissue evidence="15">Leaves</tissue>
    </source>
</reference>
<dbReference type="GO" id="GO:0005634">
    <property type="term" value="C:nucleus"/>
    <property type="evidence" value="ECO:0007669"/>
    <property type="project" value="UniProtKB-SubCell"/>
</dbReference>
<feature type="domain" description="DDT" evidence="14">
    <location>
        <begin position="732"/>
        <end position="795"/>
    </location>
</feature>
<reference evidence="15" key="2">
    <citation type="journal article" date="2023" name="Plants (Basel)">
        <title>Annotation of the Turnera subulata (Passifloraceae) Draft Genome Reveals the S-Locus Evolved after the Divergence of Turneroideae from Passifloroideae in a Stepwise Manner.</title>
        <authorList>
            <person name="Henning P.M."/>
            <person name="Roalson E.H."/>
            <person name="Mir W."/>
            <person name="McCubbin A.G."/>
            <person name="Shore J.S."/>
        </authorList>
    </citation>
    <scope>NUCLEOTIDE SEQUENCE</scope>
    <source>
        <strain evidence="15">F60SS</strain>
    </source>
</reference>
<evidence type="ECO:0000256" key="4">
    <source>
        <dbReference type="ARBA" id="ARBA00022771"/>
    </source>
</evidence>
<sequence length="2209" mass="244378">MELTDPPSESATRSPLFIDLNEIPSASSSSPPGQPSQPDPYPLDLGHPDSFDVVRSIHDNPDPAPGIAAGLPRETSEAGCGSCGLPEEPGHVVVCDGCERGFHLGCAGMHGRQAACLTEWLCAECMSDGVKSKRWPLGVKSKQILDINASPPSDGDVESADDQLASRKHALHSMYAGNGFGAKKGSEILMQAFRLGFEDIMHNAPTAGANKEEVDLGFPLARFRSSGNSDIRLPAGNPSEIFLRGLREFISERHGVLEEGWRVEFRQSITGYDLYVVYCSPDGKTFGSMSEVACHLGLMPTGNSAGVEAKGDMPPYVQESLRLPKKRKSRKISAANGFSENKEYSANCYHSELLPNGHIMETCDPKSAKVVEVEMEEDDVDDSQASNEGLPVQFEDFFVLSLGKIDPRPSYHDDSLIWPVGYRSCWHDKVTGSLFMCEVLDGGDSGPVFKIRRLSCSTFPVPDGLTVLFLSNLSNCADQNGKENIKANFDDIDRENDGSVVGLLADLSPPTDNDILQCLHHSSDQTPESLQNTSLDISSCKEVGEISVVEHSSSLAWRMMSQKLTGAYSEIYRRWGTIKLSCNHAHNEIRLPVWDKQDENSNVKFSSLAKFCSSPSNMECNVEDLGELDALTVALSEWLIPDRFGLDTEFVQEMIEQLPGVEVCSKYDFLVNRSQLTTCPTVRNGLLMAKRKGDVECSDSFQRSKRPRLAENKLVDDSYLPPGKPLSSKVPPVLVGDFYQVWEFLCRFHEILGLNYPFLLEELEEELINPWSEGSDLSENLGRKVHRSQVIESERVDRMSQNISISSDEYRLPPSGDDSRSVIQVETGTSKNESEARSASAAHYRCFGVALTKAHRSMLDVLVSELQSKVAPLVDPNFDCGETKPRRGRRKDVDSSMHLRRSKLSMLPINELTWPELARRYVLAVLTMDGNLDSAEITSRESGKVFRCLQGDGGVLCGSLTGVTGLEADALLLAEATKQVFGSLSQEKDVFTIQENADTSSACDTNNTNDGIVPEWAQVLEPVRKLPTNVGTRIRKCVYEALERNPPEWAKKRLEHSISKEVYKGNASGPTKKAVLSVLADLLAEGLPQKSEKRNIRAISIPRTDIIMKRCRIVLRRAAADDDEKVFCTLLGRSLISSNDNDDEGLLGSPAMVSRPLDFRTIDFRLAVGAYGGSHESFVEDVRELWNHVRIAFADQQDLVELADSLSQSFESLYEKEVVSIVNKLDGYSKLDCISAEAKKELDDILASSNEIPKAPWDEGVCKVCGVDKDDDSVLLCDTCDAEYHTYCLNPPLARIPEGNWYCPSCAVGLHKAQGPSGSTRVIGQSRRKKYQGEGTRVYLDMLAHLGAAMEEKEYWELSLDERIYLLKFLCDELLNSALVRLHLEQCAEMTAELQQKLRSYTMDWKNLKSKEEFLLSRASKMGASSVGEACVNGGLSSASVNQNKFSGPAPTVGDRLRQFSTFSSDMQAQDGVQEENGINGLHKNLSVTDSEKNHCYTSQTVNPALDTDNQVPDLCAGVDDNSIPSQENNRSSEPNPSALPNHLPQLTDDVGETQLQGNLKGHLATDSSTLLIAHLEPRVEMNSLVSQPLSSVALAESQFCDPELNSTKNDIIQLENSISNIWSQLSKLSIRREFLGSDSRGRLYWASPMPERHLRIIVDGSLTLQQERISDCRDLRENGSLLSDSDTSGMNTCLHLEGSEAPFPFQCNPNNAMAMCSPWVSYESDAEIEELIGGLKDSDHKERELKESIQWRKLRFLEHQQNRNREDQQAVFPVVTDDNKITFSLVSKASMFLEAKYGPPAELDPADQPKRPGKKGRVTSCEDKIYRCCCLELILPSQYHCLSCHRTFLDDVALEQHNDGRCSLDSPAFEKIESGNDSSRMKGPVTIQKELVSQMNRTETTKSGWSGPTSTLIKFEGEGMKCPYELEEISAKFVTNDSNKELVEGIGLIGSNGFPSFVPSISPSVSDSTLLLIRPQTSTGILGDEGRSFGEAIAERHSSRDDSCSKSANNEVGKASETGKPPLRCLEEKKVSSSKHFSKYHAASCCVVPQSSLRPLVGKVLHILRQLKINMLDMECALPEEAIKPSKAQVEMRWAWRSYVKSADSIYKMVLATVVLEEMIKTEYLRNEWWYWSSLSAAAKTSTVASLALRIYALDAAIVYEKGPSNSDTNNSLKPISSPEQKLLPCLDPSDKIKTSRKSNRKRKELEG</sequence>
<evidence type="ECO:0000256" key="12">
    <source>
        <dbReference type="SAM" id="MobiDB-lite"/>
    </source>
</evidence>
<dbReference type="InterPro" id="IPR003888">
    <property type="entry name" value="FYrich_N"/>
</dbReference>
<evidence type="ECO:0000259" key="14">
    <source>
        <dbReference type="PROSITE" id="PS50827"/>
    </source>
</evidence>
<dbReference type="Pfam" id="PF01429">
    <property type="entry name" value="MBD"/>
    <property type="match status" value="1"/>
</dbReference>
<evidence type="ECO:0000256" key="9">
    <source>
        <dbReference type="ARBA" id="ARBA00023163"/>
    </source>
</evidence>
<feature type="compositionally biased region" description="Polar residues" evidence="12">
    <location>
        <begin position="1501"/>
        <end position="1511"/>
    </location>
</feature>
<evidence type="ECO:0000256" key="8">
    <source>
        <dbReference type="ARBA" id="ARBA00023125"/>
    </source>
</evidence>
<dbReference type="InterPro" id="IPR013083">
    <property type="entry name" value="Znf_RING/FYVE/PHD"/>
</dbReference>
<accession>A0A9Q0FFU8</accession>
<dbReference type="InterPro" id="IPR016177">
    <property type="entry name" value="DNA-bd_dom_sf"/>
</dbReference>
<dbReference type="Gene3D" id="3.30.40.10">
    <property type="entry name" value="Zinc/RING finger domain, C3HC4 (zinc finger)"/>
    <property type="match status" value="2"/>
</dbReference>
<name>A0A9Q0FFU8_9ROSI</name>
<dbReference type="InterPro" id="IPR019787">
    <property type="entry name" value="Znf_PHD-finger"/>
</dbReference>
<dbReference type="GO" id="GO:0003677">
    <property type="term" value="F:DNA binding"/>
    <property type="evidence" value="ECO:0007669"/>
    <property type="project" value="UniProtKB-KW"/>
</dbReference>
<keyword evidence="6" id="KW-0805">Transcription regulation</keyword>
<keyword evidence="9" id="KW-0804">Transcription</keyword>
<feature type="compositionally biased region" description="Polar residues" evidence="12">
    <location>
        <begin position="1523"/>
        <end position="1536"/>
    </location>
</feature>
<dbReference type="InterPro" id="IPR028942">
    <property type="entry name" value="WHIM1_dom"/>
</dbReference>
<feature type="region of interest" description="Disordered" evidence="12">
    <location>
        <begin position="1501"/>
        <end position="1549"/>
    </location>
</feature>
<feature type="compositionally biased region" description="Basic residues" evidence="12">
    <location>
        <begin position="2196"/>
        <end position="2209"/>
    </location>
</feature>
<keyword evidence="10" id="KW-0539">Nucleus</keyword>
<dbReference type="InterPro" id="IPR001739">
    <property type="entry name" value="Methyl_CpG_DNA-bd"/>
</dbReference>
<dbReference type="SUPFAM" id="SSF47370">
    <property type="entry name" value="Bromodomain"/>
    <property type="match status" value="1"/>
</dbReference>
<evidence type="ECO:0000259" key="13">
    <source>
        <dbReference type="PROSITE" id="PS50016"/>
    </source>
</evidence>
<keyword evidence="2" id="KW-0808">Transferase</keyword>
<dbReference type="GO" id="GO:0140993">
    <property type="term" value="F:histone modifying activity"/>
    <property type="evidence" value="ECO:0007669"/>
    <property type="project" value="UniProtKB-ARBA"/>
</dbReference>
<dbReference type="PROSITE" id="PS01359">
    <property type="entry name" value="ZF_PHD_1"/>
    <property type="match status" value="2"/>
</dbReference>
<dbReference type="SMART" id="SM00249">
    <property type="entry name" value="PHD"/>
    <property type="match status" value="2"/>
</dbReference>
<protein>
    <recommendedName>
        <fullName evidence="17">Methyl-CpG-binding domain-containing protein 9</fullName>
    </recommendedName>
</protein>
<proteinExistence type="predicted"/>
<evidence type="ECO:0000313" key="16">
    <source>
        <dbReference type="Proteomes" id="UP001141552"/>
    </source>
</evidence>
<organism evidence="15 16">
    <name type="scientific">Turnera subulata</name>
    <dbReference type="NCBI Taxonomy" id="218843"/>
    <lineage>
        <taxon>Eukaryota</taxon>
        <taxon>Viridiplantae</taxon>
        <taxon>Streptophyta</taxon>
        <taxon>Embryophyta</taxon>
        <taxon>Tracheophyta</taxon>
        <taxon>Spermatophyta</taxon>
        <taxon>Magnoliopsida</taxon>
        <taxon>eudicotyledons</taxon>
        <taxon>Gunneridae</taxon>
        <taxon>Pentapetalae</taxon>
        <taxon>rosids</taxon>
        <taxon>fabids</taxon>
        <taxon>Malpighiales</taxon>
        <taxon>Passifloraceae</taxon>
        <taxon>Turnera</taxon>
    </lineage>
</organism>
<dbReference type="GO" id="GO:0008270">
    <property type="term" value="F:zinc ion binding"/>
    <property type="evidence" value="ECO:0007669"/>
    <property type="project" value="UniProtKB-KW"/>
</dbReference>
<dbReference type="GO" id="GO:0000785">
    <property type="term" value="C:chromatin"/>
    <property type="evidence" value="ECO:0007669"/>
    <property type="project" value="UniProtKB-ARBA"/>
</dbReference>
<feature type="region of interest" description="Disordered" evidence="12">
    <location>
        <begin position="1997"/>
        <end position="2020"/>
    </location>
</feature>
<dbReference type="EMBL" id="JAKUCV010005556">
    <property type="protein sequence ID" value="KAJ4830704.1"/>
    <property type="molecule type" value="Genomic_DNA"/>
</dbReference>
<keyword evidence="3" id="KW-0479">Metal-binding</keyword>
<dbReference type="SUPFAM" id="SSF54171">
    <property type="entry name" value="DNA-binding domain"/>
    <property type="match status" value="1"/>
</dbReference>
<dbReference type="GO" id="GO:0016740">
    <property type="term" value="F:transferase activity"/>
    <property type="evidence" value="ECO:0007669"/>
    <property type="project" value="UniProtKB-KW"/>
</dbReference>
<keyword evidence="16" id="KW-1185">Reference proteome</keyword>
<dbReference type="PROSITE" id="PS50827">
    <property type="entry name" value="DDT"/>
    <property type="match status" value="1"/>
</dbReference>
<evidence type="ECO:0000256" key="1">
    <source>
        <dbReference type="ARBA" id="ARBA00004123"/>
    </source>
</evidence>
<evidence type="ECO:0000256" key="2">
    <source>
        <dbReference type="ARBA" id="ARBA00022679"/>
    </source>
</evidence>